<accession>A0A9D1IZI4</accession>
<feature type="domain" description="NADH:ubiquinone oxidoreductase 30kDa subunit" evidence="1">
    <location>
        <begin position="8"/>
        <end position="109"/>
    </location>
</feature>
<dbReference type="Gene3D" id="3.30.460.80">
    <property type="entry name" value="NADH:ubiquinone oxidoreductase, 30kDa subunit"/>
    <property type="match status" value="1"/>
</dbReference>
<dbReference type="SUPFAM" id="SSF143243">
    <property type="entry name" value="Nqo5-like"/>
    <property type="match status" value="1"/>
</dbReference>
<gene>
    <name evidence="2" type="ORF">IAD36_06285</name>
</gene>
<dbReference type="InterPro" id="IPR037232">
    <property type="entry name" value="NADH_quin_OxRdtase_su_C/D-like"/>
</dbReference>
<dbReference type="Proteomes" id="UP000824238">
    <property type="component" value="Unassembled WGS sequence"/>
</dbReference>
<proteinExistence type="predicted"/>
<sequence length="134" mass="15600">MQGYKMIQITKEEIVPTALRMRHEGRWLVMIHGYVQPDGQVRVSYDYAVDPDIESYYVVGETDLPSISDIYDEAARWPECELYELMGLNFEGLDTSRRLFLPEDMLETQGKGHILVTPLSELREKRVEIMEKGE</sequence>
<dbReference type="AlphaFoldDB" id="A0A9D1IZI4"/>
<dbReference type="EMBL" id="DVHH01000154">
    <property type="protein sequence ID" value="HIR55178.1"/>
    <property type="molecule type" value="Genomic_DNA"/>
</dbReference>
<dbReference type="InterPro" id="IPR001268">
    <property type="entry name" value="NADH_UbQ_OxRdtase_30kDa_su"/>
</dbReference>
<evidence type="ECO:0000313" key="2">
    <source>
        <dbReference type="EMBL" id="HIR55178.1"/>
    </source>
</evidence>
<dbReference type="Pfam" id="PF00329">
    <property type="entry name" value="Complex1_30kDa"/>
    <property type="match status" value="1"/>
</dbReference>
<reference evidence="2" key="2">
    <citation type="journal article" date="2021" name="PeerJ">
        <title>Extensive microbial diversity within the chicken gut microbiome revealed by metagenomics and culture.</title>
        <authorList>
            <person name="Gilroy R."/>
            <person name="Ravi A."/>
            <person name="Getino M."/>
            <person name="Pursley I."/>
            <person name="Horton D.L."/>
            <person name="Alikhan N.F."/>
            <person name="Baker D."/>
            <person name="Gharbi K."/>
            <person name="Hall N."/>
            <person name="Watson M."/>
            <person name="Adriaenssens E.M."/>
            <person name="Foster-Nyarko E."/>
            <person name="Jarju S."/>
            <person name="Secka A."/>
            <person name="Antonio M."/>
            <person name="Oren A."/>
            <person name="Chaudhuri R.R."/>
            <person name="La Ragione R."/>
            <person name="Hildebrand F."/>
            <person name="Pallen M.J."/>
        </authorList>
    </citation>
    <scope>NUCLEOTIDE SEQUENCE</scope>
    <source>
        <strain evidence="2">ChiGjej3B3-7149</strain>
    </source>
</reference>
<organism evidence="2 3">
    <name type="scientific">Candidatus Scatomorpha intestinigallinarum</name>
    <dbReference type="NCBI Taxonomy" id="2840923"/>
    <lineage>
        <taxon>Bacteria</taxon>
        <taxon>Bacillati</taxon>
        <taxon>Bacillota</taxon>
        <taxon>Clostridia</taxon>
        <taxon>Eubacteriales</taxon>
        <taxon>Candidatus Scatomorpha</taxon>
    </lineage>
</organism>
<reference evidence="2" key="1">
    <citation type="submission" date="2020-10" db="EMBL/GenBank/DDBJ databases">
        <authorList>
            <person name="Gilroy R."/>
        </authorList>
    </citation>
    <scope>NUCLEOTIDE SEQUENCE</scope>
    <source>
        <strain evidence="2">ChiGjej3B3-7149</strain>
    </source>
</reference>
<protein>
    <submittedName>
        <fullName evidence="2">NADH-quinone oxidoreductase subunit C</fullName>
    </submittedName>
</protein>
<name>A0A9D1IZI4_9FIRM</name>
<evidence type="ECO:0000259" key="1">
    <source>
        <dbReference type="Pfam" id="PF00329"/>
    </source>
</evidence>
<dbReference type="GO" id="GO:0008137">
    <property type="term" value="F:NADH dehydrogenase (ubiquinone) activity"/>
    <property type="evidence" value="ECO:0007669"/>
    <property type="project" value="InterPro"/>
</dbReference>
<evidence type="ECO:0000313" key="3">
    <source>
        <dbReference type="Proteomes" id="UP000824238"/>
    </source>
</evidence>
<comment type="caution">
    <text evidence="2">The sequence shown here is derived from an EMBL/GenBank/DDBJ whole genome shotgun (WGS) entry which is preliminary data.</text>
</comment>